<evidence type="ECO:0000256" key="9">
    <source>
        <dbReference type="ARBA" id="ARBA00053547"/>
    </source>
</evidence>
<dbReference type="AlphaFoldDB" id="A0A0D8FYG9"/>
<dbReference type="Gene3D" id="3.30.540.10">
    <property type="entry name" value="Fructose-1,6-Bisphosphatase, subunit A, domain 1"/>
    <property type="match status" value="1"/>
</dbReference>
<comment type="catalytic activity">
    <reaction evidence="8">
        <text>L-histidinol phosphate + H2O = L-histidinol + phosphate</text>
        <dbReference type="Rhea" id="RHEA:14465"/>
        <dbReference type="ChEBI" id="CHEBI:15377"/>
        <dbReference type="ChEBI" id="CHEBI:43474"/>
        <dbReference type="ChEBI" id="CHEBI:57699"/>
        <dbReference type="ChEBI" id="CHEBI:57980"/>
        <dbReference type="EC" id="3.1.3.15"/>
    </reaction>
</comment>
<comment type="catalytic activity">
    <reaction evidence="1 11">
        <text>a myo-inositol phosphate + H2O = myo-inositol + phosphate</text>
        <dbReference type="Rhea" id="RHEA:24056"/>
        <dbReference type="ChEBI" id="CHEBI:15377"/>
        <dbReference type="ChEBI" id="CHEBI:17268"/>
        <dbReference type="ChEBI" id="CHEBI:43474"/>
        <dbReference type="ChEBI" id="CHEBI:84139"/>
        <dbReference type="EC" id="3.1.3.25"/>
    </reaction>
</comment>
<dbReference type="GO" id="GO:0006020">
    <property type="term" value="P:inositol metabolic process"/>
    <property type="evidence" value="ECO:0007669"/>
    <property type="project" value="TreeGrafter"/>
</dbReference>
<evidence type="ECO:0000256" key="6">
    <source>
        <dbReference type="ARBA" id="ARBA00022801"/>
    </source>
</evidence>
<dbReference type="PANTHER" id="PTHR20854:SF4">
    <property type="entry name" value="INOSITOL-1-MONOPHOSPHATASE-RELATED"/>
    <property type="match status" value="1"/>
</dbReference>
<dbReference type="PANTHER" id="PTHR20854">
    <property type="entry name" value="INOSITOL MONOPHOSPHATASE"/>
    <property type="match status" value="1"/>
</dbReference>
<proteinExistence type="inferred from homology"/>
<evidence type="ECO:0000256" key="8">
    <source>
        <dbReference type="ARBA" id="ARBA00049158"/>
    </source>
</evidence>
<dbReference type="InterPro" id="IPR033942">
    <property type="entry name" value="IMPase"/>
</dbReference>
<dbReference type="PROSITE" id="PS00630">
    <property type="entry name" value="IMP_2"/>
    <property type="match status" value="1"/>
</dbReference>
<dbReference type="InterPro" id="IPR020550">
    <property type="entry name" value="Inositol_monophosphatase_CS"/>
</dbReference>
<dbReference type="PRINTS" id="PR00377">
    <property type="entry name" value="IMPHPHTASES"/>
</dbReference>
<dbReference type="eggNOG" id="COG0483">
    <property type="taxonomic scope" value="Bacteria"/>
</dbReference>
<comment type="cofactor">
    <cofactor evidence="2 10 11">
        <name>Mg(2+)</name>
        <dbReference type="ChEBI" id="CHEBI:18420"/>
    </cofactor>
</comment>
<dbReference type="CDD" id="cd01639">
    <property type="entry name" value="IMPase"/>
    <property type="match status" value="1"/>
</dbReference>
<feature type="binding site" evidence="10">
    <location>
        <position position="231"/>
    </location>
    <ligand>
        <name>Mg(2+)</name>
        <dbReference type="ChEBI" id="CHEBI:18420"/>
        <label>1</label>
        <note>catalytic</note>
    </ligand>
</feature>
<evidence type="ECO:0000313" key="13">
    <source>
        <dbReference type="Proteomes" id="UP000032336"/>
    </source>
</evidence>
<accession>A0A0D8FYG9</accession>
<feature type="binding site" evidence="10">
    <location>
        <position position="106"/>
    </location>
    <ligand>
        <name>Mg(2+)</name>
        <dbReference type="ChEBI" id="CHEBI:18420"/>
        <label>1</label>
        <note>catalytic</note>
    </ligand>
</feature>
<dbReference type="InterPro" id="IPR000760">
    <property type="entry name" value="Inositol_monophosphatase-like"/>
</dbReference>
<dbReference type="Gene3D" id="3.40.190.80">
    <property type="match status" value="1"/>
</dbReference>
<keyword evidence="7 10" id="KW-0460">Magnesium</keyword>
<feature type="binding site" evidence="10">
    <location>
        <position position="87"/>
    </location>
    <ligand>
        <name>Mg(2+)</name>
        <dbReference type="ChEBI" id="CHEBI:18420"/>
        <label>1</label>
        <note>catalytic</note>
    </ligand>
</feature>
<dbReference type="InterPro" id="IPR020583">
    <property type="entry name" value="Inositol_monoP_metal-BS"/>
</dbReference>
<protein>
    <recommendedName>
        <fullName evidence="11">Inositol-1-monophosphatase</fullName>
        <ecNumber evidence="11">3.1.3.25</ecNumber>
    </recommendedName>
</protein>
<evidence type="ECO:0000256" key="5">
    <source>
        <dbReference type="ARBA" id="ARBA00022723"/>
    </source>
</evidence>
<comment type="caution">
    <text evidence="12">The sequence shown here is derived from an EMBL/GenBank/DDBJ whole genome shotgun (WGS) entry which is preliminary data.</text>
</comment>
<evidence type="ECO:0000256" key="2">
    <source>
        <dbReference type="ARBA" id="ARBA00001946"/>
    </source>
</evidence>
<feature type="binding site" evidence="10">
    <location>
        <position position="104"/>
    </location>
    <ligand>
        <name>Mg(2+)</name>
        <dbReference type="ChEBI" id="CHEBI:18420"/>
        <label>1</label>
        <note>catalytic</note>
    </ligand>
</feature>
<keyword evidence="6 11" id="KW-0378">Hydrolase</keyword>
<dbReference type="GO" id="GO:0008934">
    <property type="term" value="F:inositol monophosphate 1-phosphatase activity"/>
    <property type="evidence" value="ECO:0007669"/>
    <property type="project" value="InterPro"/>
</dbReference>
<comment type="similarity">
    <text evidence="4 11">Belongs to the inositol monophosphatase superfamily.</text>
</comment>
<evidence type="ECO:0000256" key="7">
    <source>
        <dbReference type="ARBA" id="ARBA00022842"/>
    </source>
</evidence>
<keyword evidence="13" id="KW-1185">Reference proteome</keyword>
<sequence length="283" mass="30529">MHHPHFRPLGYQQGDLCTNLVGVNHELLPLALDALAEARTSLATQSRRVIDTKSSDTDPVTAADRALERAIRETIAKQRPHDSFIGEEYGLTRQAQSNTRWIVDPIDGTVNYSYSIPSYAISIAAEVNGRIEVGLVFDVGHNELFQAVRGQGATCNGEPIRPSDQTELAQALCGTGFGYSAATRKLQAQVLLEVIDEIRDIRRFGAAAIDICWAGAGRIDGYFETGLKVWDYAAASLVATEAGANFITDLPGIGDDGLTIVAGPALFEALQARIAGLYRQANS</sequence>
<evidence type="ECO:0000256" key="11">
    <source>
        <dbReference type="RuleBase" id="RU364068"/>
    </source>
</evidence>
<dbReference type="SUPFAM" id="SSF56655">
    <property type="entry name" value="Carbohydrate phosphatase"/>
    <property type="match status" value="1"/>
</dbReference>
<dbReference type="GO" id="GO:0007165">
    <property type="term" value="P:signal transduction"/>
    <property type="evidence" value="ECO:0007669"/>
    <property type="project" value="TreeGrafter"/>
</dbReference>
<name>A0A0D8FYG9_9ACTN</name>
<dbReference type="Pfam" id="PF00459">
    <property type="entry name" value="Inositol_P"/>
    <property type="match status" value="1"/>
</dbReference>
<evidence type="ECO:0000256" key="4">
    <source>
        <dbReference type="ARBA" id="ARBA00009759"/>
    </source>
</evidence>
<keyword evidence="5 10" id="KW-0479">Metal-binding</keyword>
<evidence type="ECO:0000313" key="12">
    <source>
        <dbReference type="EMBL" id="KJE77387.1"/>
    </source>
</evidence>
<dbReference type="PROSITE" id="PS00629">
    <property type="entry name" value="IMP_1"/>
    <property type="match status" value="1"/>
</dbReference>
<dbReference type="PATRIC" id="fig|1121877.4.peg.875"/>
<comment type="function">
    <text evidence="9">Catalyzes the dephosphorylation of histidinol-phosphate to histidinol, the direct precursor of histidine.</text>
</comment>
<dbReference type="STRING" id="1121877.FEAC_08210"/>
<dbReference type="EC" id="3.1.3.25" evidence="11"/>
<evidence type="ECO:0000256" key="1">
    <source>
        <dbReference type="ARBA" id="ARBA00001033"/>
    </source>
</evidence>
<dbReference type="GO" id="GO:0046854">
    <property type="term" value="P:phosphatidylinositol phosphate biosynthetic process"/>
    <property type="evidence" value="ECO:0007669"/>
    <property type="project" value="InterPro"/>
</dbReference>
<dbReference type="FunFam" id="3.30.540.10:FF:000003">
    <property type="entry name" value="Inositol-1-monophosphatase"/>
    <property type="match status" value="1"/>
</dbReference>
<evidence type="ECO:0000256" key="3">
    <source>
        <dbReference type="ARBA" id="ARBA00004970"/>
    </source>
</evidence>
<reference evidence="12 13" key="1">
    <citation type="submission" date="2015-01" db="EMBL/GenBank/DDBJ databases">
        <title>Draft genome of the acidophilic iron oxidizer Ferrimicrobium acidiphilum strain T23.</title>
        <authorList>
            <person name="Poehlein A."/>
            <person name="Eisen S."/>
            <person name="Schloemann M."/>
            <person name="Johnson B.D."/>
            <person name="Daniel R."/>
            <person name="Muehling M."/>
        </authorList>
    </citation>
    <scope>NUCLEOTIDE SEQUENCE [LARGE SCALE GENOMIC DNA]</scope>
    <source>
        <strain evidence="12 13">T23</strain>
    </source>
</reference>
<gene>
    <name evidence="12" type="primary">suhB2</name>
    <name evidence="12" type="ORF">FEAC_08210</name>
</gene>
<organism evidence="12 13">
    <name type="scientific">Ferrimicrobium acidiphilum DSM 19497</name>
    <dbReference type="NCBI Taxonomy" id="1121877"/>
    <lineage>
        <taxon>Bacteria</taxon>
        <taxon>Bacillati</taxon>
        <taxon>Actinomycetota</taxon>
        <taxon>Acidimicrobiia</taxon>
        <taxon>Acidimicrobiales</taxon>
        <taxon>Acidimicrobiaceae</taxon>
        <taxon>Ferrimicrobium</taxon>
    </lineage>
</organism>
<dbReference type="GO" id="GO:0004401">
    <property type="term" value="F:histidinol-phosphatase activity"/>
    <property type="evidence" value="ECO:0007669"/>
    <property type="project" value="UniProtKB-EC"/>
</dbReference>
<evidence type="ECO:0000256" key="10">
    <source>
        <dbReference type="PIRSR" id="PIRSR600760-2"/>
    </source>
</evidence>
<feature type="binding site" evidence="10">
    <location>
        <position position="107"/>
    </location>
    <ligand>
        <name>Mg(2+)</name>
        <dbReference type="ChEBI" id="CHEBI:18420"/>
        <label>1</label>
        <note>catalytic</note>
    </ligand>
</feature>
<dbReference type="GO" id="GO:0046872">
    <property type="term" value="F:metal ion binding"/>
    <property type="evidence" value="ECO:0007669"/>
    <property type="project" value="UniProtKB-KW"/>
</dbReference>
<dbReference type="Proteomes" id="UP000032336">
    <property type="component" value="Unassembled WGS sequence"/>
</dbReference>
<dbReference type="EMBL" id="JXUW01000005">
    <property type="protein sequence ID" value="KJE77387.1"/>
    <property type="molecule type" value="Genomic_DNA"/>
</dbReference>
<comment type="pathway">
    <text evidence="3">Amino-acid biosynthesis; L-histidine biosynthesis; L-histidine from 5-phospho-alpha-D-ribose 1-diphosphate: step 8/9.</text>
</comment>